<dbReference type="InterPro" id="IPR010982">
    <property type="entry name" value="Lambda_DNA-bd_dom_sf"/>
</dbReference>
<dbReference type="Gene3D" id="3.40.50.2300">
    <property type="match status" value="2"/>
</dbReference>
<feature type="domain" description="HTH lacI-type" evidence="4">
    <location>
        <begin position="2"/>
        <end position="56"/>
    </location>
</feature>
<name>A0A1G6QDK6_9BACI</name>
<dbReference type="SUPFAM" id="SSF47413">
    <property type="entry name" value="lambda repressor-like DNA-binding domains"/>
    <property type="match status" value="1"/>
</dbReference>
<dbReference type="AlphaFoldDB" id="A0A1G6QDK6"/>
<keyword evidence="2 5" id="KW-0238">DNA-binding</keyword>
<dbReference type="Pfam" id="PF00356">
    <property type="entry name" value="LacI"/>
    <property type="match status" value="1"/>
</dbReference>
<proteinExistence type="predicted"/>
<dbReference type="GO" id="GO:0000976">
    <property type="term" value="F:transcription cis-regulatory region binding"/>
    <property type="evidence" value="ECO:0007669"/>
    <property type="project" value="TreeGrafter"/>
</dbReference>
<gene>
    <name evidence="5" type="ORF">SAMN05421663_10524</name>
</gene>
<evidence type="ECO:0000259" key="4">
    <source>
        <dbReference type="PROSITE" id="PS50932"/>
    </source>
</evidence>
<dbReference type="PROSITE" id="PS50932">
    <property type="entry name" value="HTH_LACI_2"/>
    <property type="match status" value="1"/>
</dbReference>
<keyword evidence="6" id="KW-1185">Reference proteome</keyword>
<accession>A0A1G6QDK6</accession>
<dbReference type="CDD" id="cd01392">
    <property type="entry name" value="HTH_LacI"/>
    <property type="match status" value="1"/>
</dbReference>
<evidence type="ECO:0000256" key="1">
    <source>
        <dbReference type="ARBA" id="ARBA00023015"/>
    </source>
</evidence>
<dbReference type="CDD" id="cd06286">
    <property type="entry name" value="PBP1_CcpB-like"/>
    <property type="match status" value="1"/>
</dbReference>
<dbReference type="PRINTS" id="PR00036">
    <property type="entry name" value="HTHLACI"/>
</dbReference>
<dbReference type="InterPro" id="IPR000843">
    <property type="entry name" value="HTH_LacI"/>
</dbReference>
<keyword evidence="1" id="KW-0805">Transcription regulation</keyword>
<dbReference type="Pfam" id="PF00532">
    <property type="entry name" value="Peripla_BP_1"/>
    <property type="match status" value="1"/>
</dbReference>
<keyword evidence="3" id="KW-0804">Transcription</keyword>
<dbReference type="SUPFAM" id="SSF53822">
    <property type="entry name" value="Periplasmic binding protein-like I"/>
    <property type="match status" value="1"/>
</dbReference>
<dbReference type="PANTHER" id="PTHR30146">
    <property type="entry name" value="LACI-RELATED TRANSCRIPTIONAL REPRESSOR"/>
    <property type="match status" value="1"/>
</dbReference>
<dbReference type="OrthoDB" id="9798934at2"/>
<dbReference type="Proteomes" id="UP000198666">
    <property type="component" value="Unassembled WGS sequence"/>
</dbReference>
<dbReference type="PANTHER" id="PTHR30146:SF105">
    <property type="entry name" value="CATABOLITE CONTROL PROTEIN B"/>
    <property type="match status" value="1"/>
</dbReference>
<evidence type="ECO:0000313" key="6">
    <source>
        <dbReference type="Proteomes" id="UP000198666"/>
    </source>
</evidence>
<organism evidence="5 6">
    <name type="scientific">Terribacillus halophilus</name>
    <dbReference type="NCBI Taxonomy" id="361279"/>
    <lineage>
        <taxon>Bacteria</taxon>
        <taxon>Bacillati</taxon>
        <taxon>Bacillota</taxon>
        <taxon>Bacilli</taxon>
        <taxon>Bacillales</taxon>
        <taxon>Bacillaceae</taxon>
        <taxon>Terribacillus</taxon>
    </lineage>
</organism>
<protein>
    <submittedName>
        <fullName evidence="5">DNA-binding transcriptional regulator, LacI/PurR family</fullName>
    </submittedName>
</protein>
<dbReference type="InterPro" id="IPR001761">
    <property type="entry name" value="Peripla_BP/Lac1_sug-bd_dom"/>
</dbReference>
<dbReference type="InterPro" id="IPR028082">
    <property type="entry name" value="Peripla_BP_I"/>
</dbReference>
<dbReference type="Gene3D" id="1.10.260.40">
    <property type="entry name" value="lambda repressor-like DNA-binding domains"/>
    <property type="match status" value="1"/>
</dbReference>
<evidence type="ECO:0000313" key="5">
    <source>
        <dbReference type="EMBL" id="SDC90004.1"/>
    </source>
</evidence>
<dbReference type="PROSITE" id="PS00356">
    <property type="entry name" value="HTH_LACI_1"/>
    <property type="match status" value="1"/>
</dbReference>
<evidence type="ECO:0000256" key="2">
    <source>
        <dbReference type="ARBA" id="ARBA00023125"/>
    </source>
</evidence>
<dbReference type="GO" id="GO:0003700">
    <property type="term" value="F:DNA-binding transcription factor activity"/>
    <property type="evidence" value="ECO:0007669"/>
    <property type="project" value="TreeGrafter"/>
</dbReference>
<sequence length="319" mass="35933">MATIKDLAKLAGVSVTTVSRVLNDHPYVSKEKRKLVLEAIEQTKYEKNVNAVHLKTGRTQLVGVVLPFSDHPYFAQLLKGIAKQAFKHNYKLVLIQTDYQEKREKEALHMLRQKQIDALIICSRSCDLDLITSYTLYGPIVVCEKVHGDKLSSAYIDHYQAFQSALAYLYETGHQKIGYSVSRLDGTSSKERAAAYRDFLAAKELPCRLDYVFDKMLYFEDGETMVTQLKQMEDPPSALIITNDQVAAGVMTCAGRVGINIPEKLAIIGFDDHPMAQMMGISSMHIPLEEMGEHLFKQALGKESKDKVFHATLIKRETV</sequence>
<evidence type="ECO:0000256" key="3">
    <source>
        <dbReference type="ARBA" id="ARBA00023163"/>
    </source>
</evidence>
<dbReference type="RefSeq" id="WP_093727129.1">
    <property type="nucleotide sequence ID" value="NZ_FMZB01000005.1"/>
</dbReference>
<dbReference type="SMART" id="SM00354">
    <property type="entry name" value="HTH_LACI"/>
    <property type="match status" value="1"/>
</dbReference>
<dbReference type="STRING" id="361279.SAMN05421663_10524"/>
<dbReference type="EMBL" id="FMZB01000005">
    <property type="protein sequence ID" value="SDC90004.1"/>
    <property type="molecule type" value="Genomic_DNA"/>
</dbReference>
<reference evidence="6" key="1">
    <citation type="submission" date="2016-10" db="EMBL/GenBank/DDBJ databases">
        <authorList>
            <person name="Varghese N."/>
            <person name="Submissions S."/>
        </authorList>
    </citation>
    <scope>NUCLEOTIDE SEQUENCE [LARGE SCALE GENOMIC DNA]</scope>
    <source>
        <strain evidence="6">DSM 21620</strain>
    </source>
</reference>